<dbReference type="InterPro" id="IPR018484">
    <property type="entry name" value="FGGY_N"/>
</dbReference>
<evidence type="ECO:0000256" key="1">
    <source>
        <dbReference type="ARBA" id="ARBA00009156"/>
    </source>
</evidence>
<dbReference type="GO" id="GO:0004856">
    <property type="term" value="F:D-xylulokinase activity"/>
    <property type="evidence" value="ECO:0007669"/>
    <property type="project" value="UniProtKB-EC"/>
</dbReference>
<dbReference type="InterPro" id="IPR043129">
    <property type="entry name" value="ATPase_NBD"/>
</dbReference>
<comment type="caution">
    <text evidence="5">The sequence shown here is derived from an EMBL/GenBank/DDBJ whole genome shotgun (WGS) entry which is preliminary data.</text>
</comment>
<feature type="domain" description="Carbohydrate kinase FGGY N-terminal" evidence="4">
    <location>
        <begin position="3"/>
        <end position="65"/>
    </location>
</feature>
<evidence type="ECO:0000259" key="4">
    <source>
        <dbReference type="Pfam" id="PF00370"/>
    </source>
</evidence>
<comment type="similarity">
    <text evidence="1">Belongs to the FGGY kinase family.</text>
</comment>
<keyword evidence="6" id="KW-1185">Reference proteome</keyword>
<organism evidence="5 6">
    <name type="scientific">Paraburkholderia metrosideri</name>
    <dbReference type="NCBI Taxonomy" id="580937"/>
    <lineage>
        <taxon>Bacteria</taxon>
        <taxon>Pseudomonadati</taxon>
        <taxon>Pseudomonadota</taxon>
        <taxon>Betaproteobacteria</taxon>
        <taxon>Burkholderiales</taxon>
        <taxon>Burkholderiaceae</taxon>
        <taxon>Paraburkholderia</taxon>
    </lineage>
</organism>
<accession>A0ABN7I2P1</accession>
<keyword evidence="3 5" id="KW-0418">Kinase</keyword>
<evidence type="ECO:0000256" key="3">
    <source>
        <dbReference type="ARBA" id="ARBA00022777"/>
    </source>
</evidence>
<evidence type="ECO:0000256" key="2">
    <source>
        <dbReference type="ARBA" id="ARBA00022679"/>
    </source>
</evidence>
<protein>
    <submittedName>
        <fullName evidence="5">Xylulose kinase</fullName>
        <ecNumber evidence="5">2.7.1.17</ecNumber>
    </submittedName>
</protein>
<dbReference type="PANTHER" id="PTHR43095:SF5">
    <property type="entry name" value="XYLULOSE KINASE"/>
    <property type="match status" value="1"/>
</dbReference>
<dbReference type="Gene3D" id="3.30.420.40">
    <property type="match status" value="1"/>
</dbReference>
<dbReference type="EMBL" id="CAJHCP010000008">
    <property type="protein sequence ID" value="CAD6544860.1"/>
    <property type="molecule type" value="Genomic_DNA"/>
</dbReference>
<evidence type="ECO:0000313" key="5">
    <source>
        <dbReference type="EMBL" id="CAD6544860.1"/>
    </source>
</evidence>
<dbReference type="EC" id="2.7.1.17" evidence="5"/>
<dbReference type="InterPro" id="IPR050406">
    <property type="entry name" value="FGGY_Carb_Kinase"/>
</dbReference>
<dbReference type="PANTHER" id="PTHR43095">
    <property type="entry name" value="SUGAR KINASE"/>
    <property type="match status" value="1"/>
</dbReference>
<keyword evidence="2 5" id="KW-0808">Transferase</keyword>
<reference evidence="5 6" key="1">
    <citation type="submission" date="2020-10" db="EMBL/GenBank/DDBJ databases">
        <authorList>
            <person name="Peeters C."/>
        </authorList>
    </citation>
    <scope>NUCLEOTIDE SEQUENCE [LARGE SCALE GENOMIC DNA]</scope>
    <source>
        <strain evidence="5 6">LMG 28140</strain>
    </source>
</reference>
<proteinExistence type="inferred from homology"/>
<dbReference type="Pfam" id="PF00370">
    <property type="entry name" value="FGGY_N"/>
    <property type="match status" value="1"/>
</dbReference>
<dbReference type="Proteomes" id="UP000598032">
    <property type="component" value="Unassembled WGS sequence"/>
</dbReference>
<gene>
    <name evidence="5" type="primary">xylB_1</name>
    <name evidence="5" type="ORF">LMG28140_04126</name>
</gene>
<sequence length="73" mass="7823">MSFLGIDLGTGSVKVAIVDEHGREQAVASVAYALETPRPGWAETAVQTWWRALCDAMARLPDVTNVSSIFMAG</sequence>
<evidence type="ECO:0000313" key="6">
    <source>
        <dbReference type="Proteomes" id="UP000598032"/>
    </source>
</evidence>
<name>A0ABN7I2P1_9BURK</name>
<dbReference type="SUPFAM" id="SSF53067">
    <property type="entry name" value="Actin-like ATPase domain"/>
    <property type="match status" value="1"/>
</dbReference>